<feature type="transmembrane region" description="Helical" evidence="10">
    <location>
        <begin position="95"/>
        <end position="116"/>
    </location>
</feature>
<keyword evidence="3" id="KW-0050">Antiport</keyword>
<dbReference type="RefSeq" id="WP_243642312.1">
    <property type="nucleotide sequence ID" value="NZ_SMFU01000007.1"/>
</dbReference>
<feature type="transmembrane region" description="Helical" evidence="10">
    <location>
        <begin position="365"/>
        <end position="387"/>
    </location>
</feature>
<dbReference type="AlphaFoldDB" id="A0A4R1GM87"/>
<keyword evidence="4" id="KW-1003">Cell membrane</keyword>
<dbReference type="NCBIfam" id="TIGR00797">
    <property type="entry name" value="matE"/>
    <property type="match status" value="1"/>
</dbReference>
<evidence type="ECO:0000256" key="7">
    <source>
        <dbReference type="ARBA" id="ARBA00023065"/>
    </source>
</evidence>
<feature type="transmembrane region" description="Helical" evidence="10">
    <location>
        <begin position="243"/>
        <end position="273"/>
    </location>
</feature>
<dbReference type="InterPro" id="IPR050222">
    <property type="entry name" value="MATE_MdtK"/>
</dbReference>
<evidence type="ECO:0000256" key="4">
    <source>
        <dbReference type="ARBA" id="ARBA00022475"/>
    </source>
</evidence>
<evidence type="ECO:0000256" key="3">
    <source>
        <dbReference type="ARBA" id="ARBA00022449"/>
    </source>
</evidence>
<evidence type="ECO:0000256" key="8">
    <source>
        <dbReference type="ARBA" id="ARBA00023136"/>
    </source>
</evidence>
<evidence type="ECO:0000256" key="10">
    <source>
        <dbReference type="SAM" id="Phobius"/>
    </source>
</evidence>
<evidence type="ECO:0000256" key="5">
    <source>
        <dbReference type="ARBA" id="ARBA00022692"/>
    </source>
</evidence>
<evidence type="ECO:0000256" key="9">
    <source>
        <dbReference type="ARBA" id="ARBA00031636"/>
    </source>
</evidence>
<dbReference type="GO" id="GO:0006811">
    <property type="term" value="P:monoatomic ion transport"/>
    <property type="evidence" value="ECO:0007669"/>
    <property type="project" value="UniProtKB-KW"/>
</dbReference>
<keyword evidence="5 10" id="KW-0812">Transmembrane</keyword>
<dbReference type="CDD" id="cd13131">
    <property type="entry name" value="MATE_NorM_like"/>
    <property type="match status" value="1"/>
</dbReference>
<keyword evidence="6 10" id="KW-1133">Transmembrane helix</keyword>
<comment type="subcellular location">
    <subcellularLocation>
        <location evidence="1">Cell inner membrane</location>
        <topology evidence="1">Multi-pass membrane protein</topology>
    </subcellularLocation>
</comment>
<comment type="caution">
    <text evidence="11">The sequence shown here is derived from an EMBL/GenBank/DDBJ whole genome shotgun (WGS) entry which is preliminary data.</text>
</comment>
<dbReference type="Pfam" id="PF01554">
    <property type="entry name" value="MatE"/>
    <property type="match status" value="2"/>
</dbReference>
<dbReference type="InterPro" id="IPR002528">
    <property type="entry name" value="MATE_fam"/>
</dbReference>
<dbReference type="InterPro" id="IPR048279">
    <property type="entry name" value="MdtK-like"/>
</dbReference>
<gene>
    <name evidence="11" type="ORF">CLV83_1588</name>
</gene>
<organism evidence="11 12">
    <name type="scientific">Marinobacterium mangrovicola</name>
    <dbReference type="NCBI Taxonomy" id="1476959"/>
    <lineage>
        <taxon>Bacteria</taxon>
        <taxon>Pseudomonadati</taxon>
        <taxon>Pseudomonadota</taxon>
        <taxon>Gammaproteobacteria</taxon>
        <taxon>Oceanospirillales</taxon>
        <taxon>Oceanospirillaceae</taxon>
        <taxon>Marinobacterium</taxon>
    </lineage>
</organism>
<feature type="transmembrane region" description="Helical" evidence="10">
    <location>
        <begin position="326"/>
        <end position="345"/>
    </location>
</feature>
<keyword evidence="12" id="KW-1185">Reference proteome</keyword>
<proteinExistence type="predicted"/>
<evidence type="ECO:0000313" key="12">
    <source>
        <dbReference type="Proteomes" id="UP000294546"/>
    </source>
</evidence>
<sequence length="468" mass="49971">MLQANTLSDKGCRVCRETGMILGLAWPIMITQLAQEAMGFVDTLMTARAGTDELAAIALGTSLWLPLMLTMIGTLMATTPLVAQQVGADREAATGAHLAQAFSIAACLSILALFLLNNSEPLLRLFELPEHLARKTAGYLEAISWGFPALMFFQALRSFMEGFGSTRPVMLIACAGVLLNIPLNYLFIFGGLGIPALGGVGCGYATAIVFWSGFILATAQLLRSARFRQVRNSWQWILPSLTALIHFLRLGVPIGFALLIESSMFSVIALLIANDGAEVIGAHQITFSLTGVIFMIPLSLALALTIRIGQLIGGSEHQKARFTARIGLGLTLLIALANSALLLLAGPELASIYSDSARMIELTVALIGIAALFQLADAMQVCAGGMLRGYKDTAVTLAVVFLAYWIIGLPAGHLLARHWELGVAGYWWGLLAGLTTGAVLLTSRLYRISHARTTANSTADQLGGQRLQ</sequence>
<dbReference type="GO" id="GO:0042910">
    <property type="term" value="F:xenobiotic transmembrane transporter activity"/>
    <property type="evidence" value="ECO:0007669"/>
    <property type="project" value="InterPro"/>
</dbReference>
<keyword evidence="7" id="KW-0406">Ion transport</keyword>
<feature type="transmembrane region" description="Helical" evidence="10">
    <location>
        <begin position="168"/>
        <end position="188"/>
    </location>
</feature>
<accession>A0A4R1GM87</accession>
<reference evidence="11 12" key="1">
    <citation type="submission" date="2019-03" db="EMBL/GenBank/DDBJ databases">
        <title>Genomic Encyclopedia of Archaeal and Bacterial Type Strains, Phase II (KMG-II): from individual species to whole genera.</title>
        <authorList>
            <person name="Goeker M."/>
        </authorList>
    </citation>
    <scope>NUCLEOTIDE SEQUENCE [LARGE SCALE GENOMIC DNA]</scope>
    <source>
        <strain evidence="11 12">DSM 27697</strain>
    </source>
</reference>
<feature type="transmembrane region" description="Helical" evidence="10">
    <location>
        <begin position="63"/>
        <end position="83"/>
    </location>
</feature>
<dbReference type="GO" id="GO:0005886">
    <property type="term" value="C:plasma membrane"/>
    <property type="evidence" value="ECO:0007669"/>
    <property type="project" value="UniProtKB-SubCell"/>
</dbReference>
<evidence type="ECO:0000256" key="1">
    <source>
        <dbReference type="ARBA" id="ARBA00004429"/>
    </source>
</evidence>
<protein>
    <recommendedName>
        <fullName evidence="9">Multidrug-efflux transporter</fullName>
    </recommendedName>
</protein>
<name>A0A4R1GM87_9GAMM</name>
<feature type="transmembrane region" description="Helical" evidence="10">
    <location>
        <begin position="426"/>
        <end position="446"/>
    </location>
</feature>
<dbReference type="Proteomes" id="UP000294546">
    <property type="component" value="Unassembled WGS sequence"/>
</dbReference>
<evidence type="ECO:0000256" key="2">
    <source>
        <dbReference type="ARBA" id="ARBA00022448"/>
    </source>
</evidence>
<evidence type="ECO:0000256" key="6">
    <source>
        <dbReference type="ARBA" id="ARBA00022989"/>
    </source>
</evidence>
<keyword evidence="8 10" id="KW-0472">Membrane</keyword>
<feature type="transmembrane region" description="Helical" evidence="10">
    <location>
        <begin position="285"/>
        <end position="306"/>
    </location>
</feature>
<keyword evidence="2" id="KW-0813">Transport</keyword>
<feature type="transmembrane region" description="Helical" evidence="10">
    <location>
        <begin position="194"/>
        <end position="222"/>
    </location>
</feature>
<dbReference type="PANTHER" id="PTHR43298">
    <property type="entry name" value="MULTIDRUG RESISTANCE PROTEIN NORM-RELATED"/>
    <property type="match status" value="1"/>
</dbReference>
<dbReference type="EMBL" id="SMFU01000007">
    <property type="protein sequence ID" value="TCK09478.1"/>
    <property type="molecule type" value="Genomic_DNA"/>
</dbReference>
<evidence type="ECO:0000313" key="11">
    <source>
        <dbReference type="EMBL" id="TCK09478.1"/>
    </source>
</evidence>
<dbReference type="PIRSF" id="PIRSF006603">
    <property type="entry name" value="DinF"/>
    <property type="match status" value="1"/>
</dbReference>
<dbReference type="PANTHER" id="PTHR43298:SF2">
    <property type="entry name" value="FMN_FAD EXPORTER YEEO-RELATED"/>
    <property type="match status" value="1"/>
</dbReference>
<feature type="transmembrane region" description="Helical" evidence="10">
    <location>
        <begin position="136"/>
        <end position="156"/>
    </location>
</feature>
<feature type="transmembrane region" description="Helical" evidence="10">
    <location>
        <begin position="394"/>
        <end position="414"/>
    </location>
</feature>
<dbReference type="GO" id="GO:0015297">
    <property type="term" value="F:antiporter activity"/>
    <property type="evidence" value="ECO:0007669"/>
    <property type="project" value="UniProtKB-KW"/>
</dbReference>